<reference evidence="11 12" key="1">
    <citation type="journal article" date="2017" name="Mol. Biol. Evol.">
        <title>The 4-celled Tetrabaena socialis nuclear genome reveals the essential components for genetic control of cell number at the origin of multicellularity in the volvocine lineage.</title>
        <authorList>
            <person name="Featherston J."/>
            <person name="Arakaki Y."/>
            <person name="Hanschen E.R."/>
            <person name="Ferris P.J."/>
            <person name="Michod R.E."/>
            <person name="Olson B.J.S.C."/>
            <person name="Nozaki H."/>
            <person name="Durand P.M."/>
        </authorList>
    </citation>
    <scope>NUCLEOTIDE SEQUENCE [LARGE SCALE GENOMIC DNA]</scope>
    <source>
        <strain evidence="11 12">NIES-571</strain>
    </source>
</reference>
<evidence type="ECO:0000256" key="4">
    <source>
        <dbReference type="ARBA" id="ARBA00012706"/>
    </source>
</evidence>
<dbReference type="EC" id="3.2.1.78" evidence="4"/>
<evidence type="ECO:0000313" key="12">
    <source>
        <dbReference type="Proteomes" id="UP000236333"/>
    </source>
</evidence>
<comment type="similarity">
    <text evidence="3">Belongs to the glycosyl hydrolase 5 (cellulase A) family.</text>
</comment>
<dbReference type="GO" id="GO:0016985">
    <property type="term" value="F:mannan endo-1,4-beta-mannosidase activity"/>
    <property type="evidence" value="ECO:0007669"/>
    <property type="project" value="UniProtKB-EC"/>
</dbReference>
<evidence type="ECO:0000256" key="6">
    <source>
        <dbReference type="ARBA" id="ARBA00022729"/>
    </source>
</evidence>
<sequence>LYGDAALFVVVLPGGRLALADGRPFRVAGLDAPQLLGWAARPATRHLARELLSSAAALGLNTVRFFAFADGAGRPGALQVAPGVLDGQALREGLDWVVAAARRRRLRLIPVLTDGSSARHGGMAQYVRWINASDTVTDFLTQDTYKARFFDYMTALAVRRNAFTGMQYRHDPTILAWDLANRPRDPGHIHSENLQKWLPYMANFLRGMDPNHLIICGLDGFFGPHSPHHLPYNPPSYLHAPSGGPKPGVFGPDWAEAGSGAQAGGAGSAGGPWWGGSGSALGADPWDPLCEGTDFLRN</sequence>
<organism evidence="11 12">
    <name type="scientific">Tetrabaena socialis</name>
    <dbReference type="NCBI Taxonomy" id="47790"/>
    <lineage>
        <taxon>Eukaryota</taxon>
        <taxon>Viridiplantae</taxon>
        <taxon>Chlorophyta</taxon>
        <taxon>core chlorophytes</taxon>
        <taxon>Chlorophyceae</taxon>
        <taxon>CS clade</taxon>
        <taxon>Chlamydomonadales</taxon>
        <taxon>Tetrabaenaceae</taxon>
        <taxon>Tetrabaena</taxon>
    </lineage>
</organism>
<comment type="caution">
    <text evidence="11">The sequence shown here is derived from an EMBL/GenBank/DDBJ whole genome shotgun (WGS) entry which is preliminary data.</text>
</comment>
<comment type="catalytic activity">
    <reaction evidence="1">
        <text>Random hydrolysis of (1-&gt;4)-beta-D-mannosidic linkages in mannans, galactomannans and glucomannans.</text>
        <dbReference type="EC" id="3.2.1.78"/>
    </reaction>
</comment>
<feature type="non-terminal residue" evidence="11">
    <location>
        <position position="298"/>
    </location>
</feature>
<dbReference type="Pfam" id="PF26410">
    <property type="entry name" value="GH5_mannosidase"/>
    <property type="match status" value="1"/>
</dbReference>
<dbReference type="EMBL" id="PGGS01002462">
    <property type="protein sequence ID" value="PNG99620.1"/>
    <property type="molecule type" value="Genomic_DNA"/>
</dbReference>
<evidence type="ECO:0000313" key="11">
    <source>
        <dbReference type="EMBL" id="PNG99620.1"/>
    </source>
</evidence>
<name>A0A2J7ZH76_9CHLO</name>
<feature type="compositionally biased region" description="Gly residues" evidence="9">
    <location>
        <begin position="261"/>
        <end position="277"/>
    </location>
</feature>
<protein>
    <recommendedName>
        <fullName evidence="4">mannan endo-1,4-beta-mannosidase</fullName>
        <ecNumber evidence="4">3.2.1.78</ecNumber>
    </recommendedName>
</protein>
<keyword evidence="5" id="KW-0964">Secreted</keyword>
<feature type="non-terminal residue" evidence="11">
    <location>
        <position position="1"/>
    </location>
</feature>
<dbReference type="GO" id="GO:0005576">
    <property type="term" value="C:extracellular region"/>
    <property type="evidence" value="ECO:0007669"/>
    <property type="project" value="UniProtKB-SubCell"/>
</dbReference>
<dbReference type="PANTHER" id="PTHR31451:SF39">
    <property type="entry name" value="MANNAN ENDO-1,4-BETA-MANNOSIDASE 1"/>
    <property type="match status" value="1"/>
</dbReference>
<proteinExistence type="inferred from homology"/>
<dbReference type="PANTHER" id="PTHR31451">
    <property type="match status" value="1"/>
</dbReference>
<evidence type="ECO:0000256" key="3">
    <source>
        <dbReference type="ARBA" id="ARBA00005641"/>
    </source>
</evidence>
<keyword evidence="8" id="KW-0326">Glycosidase</keyword>
<gene>
    <name evidence="11" type="ORF">TSOC_014598</name>
</gene>
<dbReference type="SUPFAM" id="SSF51445">
    <property type="entry name" value="(Trans)glycosidases"/>
    <property type="match status" value="1"/>
</dbReference>
<keyword evidence="7" id="KW-0378">Hydrolase</keyword>
<dbReference type="Proteomes" id="UP000236333">
    <property type="component" value="Unassembled WGS sequence"/>
</dbReference>
<dbReference type="AlphaFoldDB" id="A0A2J7ZH76"/>
<keyword evidence="6" id="KW-0732">Signal</keyword>
<evidence type="ECO:0000256" key="7">
    <source>
        <dbReference type="ARBA" id="ARBA00022801"/>
    </source>
</evidence>
<evidence type="ECO:0000259" key="10">
    <source>
        <dbReference type="Pfam" id="PF26410"/>
    </source>
</evidence>
<feature type="region of interest" description="Disordered" evidence="9">
    <location>
        <begin position="248"/>
        <end position="277"/>
    </location>
</feature>
<evidence type="ECO:0000256" key="8">
    <source>
        <dbReference type="ARBA" id="ARBA00023295"/>
    </source>
</evidence>
<evidence type="ECO:0000256" key="2">
    <source>
        <dbReference type="ARBA" id="ARBA00004613"/>
    </source>
</evidence>
<dbReference type="InterPro" id="IPR017853">
    <property type="entry name" value="GH"/>
</dbReference>
<dbReference type="Gene3D" id="3.20.20.80">
    <property type="entry name" value="Glycosidases"/>
    <property type="match status" value="1"/>
</dbReference>
<dbReference type="InterPro" id="IPR045053">
    <property type="entry name" value="MAN-like"/>
</dbReference>
<evidence type="ECO:0000256" key="5">
    <source>
        <dbReference type="ARBA" id="ARBA00022525"/>
    </source>
</evidence>
<feature type="domain" description="Glycoside hydrolase family 5" evidence="10">
    <location>
        <begin position="51"/>
        <end position="224"/>
    </location>
</feature>
<dbReference type="OrthoDB" id="406631at2759"/>
<keyword evidence="12" id="KW-1185">Reference proteome</keyword>
<evidence type="ECO:0000256" key="9">
    <source>
        <dbReference type="SAM" id="MobiDB-lite"/>
    </source>
</evidence>
<evidence type="ECO:0000256" key="1">
    <source>
        <dbReference type="ARBA" id="ARBA00001678"/>
    </source>
</evidence>
<accession>A0A2J7ZH76</accession>
<comment type="subcellular location">
    <subcellularLocation>
        <location evidence="2">Secreted</location>
    </subcellularLocation>
</comment>
<dbReference type="InterPro" id="IPR001547">
    <property type="entry name" value="Glyco_hydro_5"/>
</dbReference>